<keyword evidence="4 7" id="KW-0597">Phosphoprotein</keyword>
<evidence type="ECO:0000313" key="13">
    <source>
        <dbReference type="Proteomes" id="UP000295106"/>
    </source>
</evidence>
<dbReference type="AlphaFoldDB" id="A0A4V2SHA9"/>
<feature type="domain" description="HAMP" evidence="11">
    <location>
        <begin position="299"/>
        <end position="350"/>
    </location>
</feature>
<dbReference type="GeneID" id="99685082"/>
<dbReference type="InterPro" id="IPR036890">
    <property type="entry name" value="HATPase_C_sf"/>
</dbReference>
<dbReference type="EC" id="2.7.13.3" evidence="3"/>
<dbReference type="PROSITE" id="PS50110">
    <property type="entry name" value="RESPONSE_REGULATORY"/>
    <property type="match status" value="1"/>
</dbReference>
<dbReference type="InterPro" id="IPR005467">
    <property type="entry name" value="His_kinase_dom"/>
</dbReference>
<dbReference type="SMART" id="SM00387">
    <property type="entry name" value="HATPase_c"/>
    <property type="match status" value="1"/>
</dbReference>
<dbReference type="InterPro" id="IPR003660">
    <property type="entry name" value="HAMP_dom"/>
</dbReference>
<dbReference type="PANTHER" id="PTHR43065:SF49">
    <property type="entry name" value="HISTIDINE KINASE"/>
    <property type="match status" value="1"/>
</dbReference>
<feature type="domain" description="Histidine kinase" evidence="9">
    <location>
        <begin position="385"/>
        <end position="602"/>
    </location>
</feature>
<protein>
    <recommendedName>
        <fullName evidence="3">histidine kinase</fullName>
        <ecNumber evidence="3">2.7.13.3</ecNumber>
    </recommendedName>
</protein>
<dbReference type="Gene3D" id="3.40.50.2300">
    <property type="match status" value="1"/>
</dbReference>
<dbReference type="CDD" id="cd18774">
    <property type="entry name" value="PDC2_HK_sensor"/>
    <property type="match status" value="1"/>
</dbReference>
<gene>
    <name evidence="12" type="ORF">EV684_102131</name>
</gene>
<reference evidence="12 13" key="1">
    <citation type="submission" date="2019-03" db="EMBL/GenBank/DDBJ databases">
        <title>Genomic Encyclopedia of Type Strains, Phase IV (KMG-IV): sequencing the most valuable type-strain genomes for metagenomic binning, comparative biology and taxonomic classification.</title>
        <authorList>
            <person name="Goeker M."/>
        </authorList>
    </citation>
    <scope>NUCLEOTIDE SEQUENCE [LARGE SCALE GENOMIC DNA]</scope>
    <source>
        <strain evidence="12 13">DSM 1709</strain>
    </source>
</reference>
<dbReference type="SMART" id="SM00448">
    <property type="entry name" value="REC"/>
    <property type="match status" value="1"/>
</dbReference>
<proteinExistence type="predicted"/>
<dbReference type="EMBL" id="SLXD01000002">
    <property type="protein sequence ID" value="TCP04378.1"/>
    <property type="molecule type" value="Genomic_DNA"/>
</dbReference>
<evidence type="ECO:0000256" key="1">
    <source>
        <dbReference type="ARBA" id="ARBA00000085"/>
    </source>
</evidence>
<evidence type="ECO:0000259" key="11">
    <source>
        <dbReference type="PROSITE" id="PS50885"/>
    </source>
</evidence>
<dbReference type="PRINTS" id="PR00344">
    <property type="entry name" value="BCTRLSENSOR"/>
</dbReference>
<dbReference type="InterPro" id="IPR011006">
    <property type="entry name" value="CheY-like_superfamily"/>
</dbReference>
<dbReference type="SUPFAM" id="SSF52172">
    <property type="entry name" value="CheY-like"/>
    <property type="match status" value="1"/>
</dbReference>
<evidence type="ECO:0000256" key="5">
    <source>
        <dbReference type="ARBA" id="ARBA00022679"/>
    </source>
</evidence>
<keyword evidence="8" id="KW-0175">Coiled coil</keyword>
<organism evidence="12 13">
    <name type="scientific">Rubrivivax gelatinosus</name>
    <name type="common">Rhodocyclus gelatinosus</name>
    <name type="synonym">Rhodopseudomonas gelatinosa</name>
    <dbReference type="NCBI Taxonomy" id="28068"/>
    <lineage>
        <taxon>Bacteria</taxon>
        <taxon>Pseudomonadati</taxon>
        <taxon>Pseudomonadota</taxon>
        <taxon>Betaproteobacteria</taxon>
        <taxon>Burkholderiales</taxon>
        <taxon>Sphaerotilaceae</taxon>
        <taxon>Rubrivivax</taxon>
    </lineage>
</organism>
<dbReference type="InterPro" id="IPR001789">
    <property type="entry name" value="Sig_transdc_resp-reg_receiver"/>
</dbReference>
<comment type="subcellular location">
    <subcellularLocation>
        <location evidence="2">Membrane</location>
    </subcellularLocation>
</comment>
<dbReference type="InterPro" id="IPR036097">
    <property type="entry name" value="HisK_dim/P_sf"/>
</dbReference>
<sequence length="740" mass="78555">MPMLSLSIRSRLLLLVLAVLLPAVAAAAYVIARTFEAERSALERNLRDSARALSTVVDREIEQRATIVRVLATARALENAPDLTAEQRRVFQQQARLAIDGMDGWIELTDGERSLLSTRDPMDRVPAGTAASVPPLAQAASVRPLSSGGDVGLPYARVVQPVLRDGRVVANLQMTILPAELQRIIDRQELPPGWLGAILDARASVVARHPGGVQHAGRRATPDMIERLAQEREGFFDSVSLDGVPVRGFFSTSQRGWTYIAAMPRLALAGPLPPAVLQLAAGALLLLGLAVGGALFVARRIVGPVNSLKVAAARMRSGQPVANRTTGLAECDDVAAALAEAAESIQHARADLERQVADAVARTRQAEQRVSLNQRVEALGRLTGGVAHDFNNLLGVISNSAHLIQRRASTPEIQAPVASTLRAVEVGSRLTQHLLRFSGRHPTRPTRIELARYLAESQELIRVVLGKRCELSVHVVPGTAGIRVDSSELELALINLALNARDALPSGGHVRIEAADAPAEDLADLAPGAYVQIQVSDDGTGIEEAIADRVFEPFFTTKAVGKGTGLGLSQVHGFCVQAGGRACIASTRGIGTTVTLLLPAAGDDEPGVGPTPAPLPEGGLYGVRVLLVEDNAELADVTAGLLDSLGCRVVRARSPEEALGLIDEGRRLDVVLSDIVMPGDMDGVALARTLRERRPDLAVVLISGFSSALHAAHGFPVLAKPCTPEELILALRRAIDLRRP</sequence>
<keyword evidence="5" id="KW-0808">Transferase</keyword>
<evidence type="ECO:0000256" key="6">
    <source>
        <dbReference type="ARBA" id="ARBA00022777"/>
    </source>
</evidence>
<dbReference type="PROSITE" id="PS50109">
    <property type="entry name" value="HIS_KIN"/>
    <property type="match status" value="1"/>
</dbReference>
<dbReference type="GO" id="GO:0016020">
    <property type="term" value="C:membrane"/>
    <property type="evidence" value="ECO:0007669"/>
    <property type="project" value="UniProtKB-SubCell"/>
</dbReference>
<dbReference type="GO" id="GO:0000155">
    <property type="term" value="F:phosphorelay sensor kinase activity"/>
    <property type="evidence" value="ECO:0007669"/>
    <property type="project" value="InterPro"/>
</dbReference>
<dbReference type="Gene3D" id="3.30.565.10">
    <property type="entry name" value="Histidine kinase-like ATPase, C-terminal domain"/>
    <property type="match status" value="1"/>
</dbReference>
<feature type="domain" description="Response regulatory" evidence="10">
    <location>
        <begin position="624"/>
        <end position="735"/>
    </location>
</feature>
<evidence type="ECO:0000313" key="12">
    <source>
        <dbReference type="EMBL" id="TCP04378.1"/>
    </source>
</evidence>
<evidence type="ECO:0000259" key="9">
    <source>
        <dbReference type="PROSITE" id="PS50109"/>
    </source>
</evidence>
<keyword evidence="6 12" id="KW-0418">Kinase</keyword>
<dbReference type="Pfam" id="PF02518">
    <property type="entry name" value="HATPase_c"/>
    <property type="match status" value="1"/>
</dbReference>
<evidence type="ECO:0000256" key="2">
    <source>
        <dbReference type="ARBA" id="ARBA00004370"/>
    </source>
</evidence>
<evidence type="ECO:0000256" key="8">
    <source>
        <dbReference type="SAM" id="Coils"/>
    </source>
</evidence>
<feature type="coiled-coil region" evidence="8">
    <location>
        <begin position="335"/>
        <end position="369"/>
    </location>
</feature>
<dbReference type="Pfam" id="PF00072">
    <property type="entry name" value="Response_reg"/>
    <property type="match status" value="1"/>
</dbReference>
<feature type="modified residue" description="4-aspartylphosphate" evidence="7">
    <location>
        <position position="674"/>
    </location>
</feature>
<comment type="caution">
    <text evidence="12">The sequence shown here is derived from an EMBL/GenBank/DDBJ whole genome shotgun (WGS) entry which is preliminary data.</text>
</comment>
<dbReference type="PANTHER" id="PTHR43065">
    <property type="entry name" value="SENSOR HISTIDINE KINASE"/>
    <property type="match status" value="1"/>
</dbReference>
<dbReference type="SUPFAM" id="SSF55874">
    <property type="entry name" value="ATPase domain of HSP90 chaperone/DNA topoisomerase II/histidine kinase"/>
    <property type="match status" value="1"/>
</dbReference>
<evidence type="ECO:0000256" key="3">
    <source>
        <dbReference type="ARBA" id="ARBA00012438"/>
    </source>
</evidence>
<dbReference type="Proteomes" id="UP000295106">
    <property type="component" value="Unassembled WGS sequence"/>
</dbReference>
<dbReference type="Gene3D" id="1.10.287.130">
    <property type="match status" value="1"/>
</dbReference>
<evidence type="ECO:0000256" key="7">
    <source>
        <dbReference type="PROSITE-ProRule" id="PRU00169"/>
    </source>
</evidence>
<dbReference type="PROSITE" id="PS50885">
    <property type="entry name" value="HAMP"/>
    <property type="match status" value="1"/>
</dbReference>
<evidence type="ECO:0000256" key="4">
    <source>
        <dbReference type="ARBA" id="ARBA00022553"/>
    </source>
</evidence>
<accession>A0A4V2SHA9</accession>
<dbReference type="InterPro" id="IPR004358">
    <property type="entry name" value="Sig_transdc_His_kin-like_C"/>
</dbReference>
<dbReference type="RefSeq" id="WP_165908390.1">
    <property type="nucleotide sequence ID" value="NZ_CP181386.1"/>
</dbReference>
<evidence type="ECO:0000259" key="10">
    <source>
        <dbReference type="PROSITE" id="PS50110"/>
    </source>
</evidence>
<name>A0A4V2SHA9_RUBGE</name>
<dbReference type="InterPro" id="IPR003594">
    <property type="entry name" value="HATPase_dom"/>
</dbReference>
<dbReference type="SUPFAM" id="SSF47384">
    <property type="entry name" value="Homodimeric domain of signal transducing histidine kinase"/>
    <property type="match status" value="1"/>
</dbReference>
<comment type="catalytic activity">
    <reaction evidence="1">
        <text>ATP + protein L-histidine = ADP + protein N-phospho-L-histidine.</text>
        <dbReference type="EC" id="2.7.13.3"/>
    </reaction>
</comment>